<dbReference type="Proteomes" id="UP001281761">
    <property type="component" value="Unassembled WGS sequence"/>
</dbReference>
<keyword evidence="2" id="KW-1185">Reference proteome</keyword>
<sequence length="739" mass="80423">MPNFNLRTEPMPELSLGVSRCALRMETSLIRSTLVNMASSTPLSPGKQLFGSAVGQRVVGSCVRKSTNHDSGTGMMSPNLGGNLLCLNTSFSSCIRQPNEAKHFSFENRTQGFRLSNVYVTVPSVSFTLCTSNELTFAVCEYETGGAAIFVMDTSASVTIPTCFFHKCTCTAPGNDGELCSSCAGMICIPSPSLTLLSLSVLPRIVQEADRDGAIVIRSLVVRISNSAFVDCSSKSQAGAVFSYIIMDTLLSFIQFRGCSSADDPDARDIFIARNSSSQISTDIIQFCDSTSGAPNVFFLSDSASNSDLVPQISFTPTIKSVDVSFDGDEATVTVETEEAIRGTMGLLLDGSNVPRLVHVVFGDRKTLSPVGKVFVSSGTNGVLPSASYSHRKSTLPPFPLPTVLSAESTLKDWKTTEIVVKGVRLEEGSYWMLVEKEGKKWNITLTRSDSMTLIGRAPLYPSTAEGRLEWETEYEVTKVMCLPEGEQHEEQVELQGSVTFITPAELPRIEACTRRHLNKEQTNMIVLLEGRALLSRTGKVSVTNGTMMWESLSVVIVVDDTHCTAEFAVGEVETSHQLRFGEEYTLRGSWTESNGFHVEDGITLVVPFPPIIAHIEFVFSNTLHTTCFVKLTGTDLMVGNSLKITLNDSLSFIATITSETEARSTELLIGWPTTLRHNTQYTLTSIEAMNEDYGIPSFDHLISNSTGSLPDDVVIFVDRGSSSESTLFSKTNECSSTQ</sequence>
<reference evidence="1 2" key="1">
    <citation type="journal article" date="2022" name="bioRxiv">
        <title>Genomics of Preaxostyla Flagellates Illuminates Evolutionary Transitions and the Path Towards Mitochondrial Loss.</title>
        <authorList>
            <person name="Novak L.V.F."/>
            <person name="Treitli S.C."/>
            <person name="Pyrih J."/>
            <person name="Halakuc P."/>
            <person name="Pipaliya S.V."/>
            <person name="Vacek V."/>
            <person name="Brzon O."/>
            <person name="Soukal P."/>
            <person name="Eme L."/>
            <person name="Dacks J.B."/>
            <person name="Karnkowska A."/>
            <person name="Elias M."/>
            <person name="Hampl V."/>
        </authorList>
    </citation>
    <scope>NUCLEOTIDE SEQUENCE [LARGE SCALE GENOMIC DNA]</scope>
    <source>
        <strain evidence="1">NAU3</strain>
        <tissue evidence="1">Gut</tissue>
    </source>
</reference>
<comment type="caution">
    <text evidence="1">The sequence shown here is derived from an EMBL/GenBank/DDBJ whole genome shotgun (WGS) entry which is preliminary data.</text>
</comment>
<protein>
    <submittedName>
        <fullName evidence="1">Uncharacterized protein</fullName>
    </submittedName>
</protein>
<evidence type="ECO:0000313" key="2">
    <source>
        <dbReference type="Proteomes" id="UP001281761"/>
    </source>
</evidence>
<proteinExistence type="predicted"/>
<organism evidence="1 2">
    <name type="scientific">Blattamonas nauphoetae</name>
    <dbReference type="NCBI Taxonomy" id="2049346"/>
    <lineage>
        <taxon>Eukaryota</taxon>
        <taxon>Metamonada</taxon>
        <taxon>Preaxostyla</taxon>
        <taxon>Oxymonadida</taxon>
        <taxon>Blattamonas</taxon>
    </lineage>
</organism>
<gene>
    <name evidence="1" type="ORF">BLNAU_14365</name>
</gene>
<name>A0ABQ9XIR6_9EUKA</name>
<accession>A0ABQ9XIR6</accession>
<dbReference type="EMBL" id="JARBJD010000131">
    <property type="protein sequence ID" value="KAK2950694.1"/>
    <property type="molecule type" value="Genomic_DNA"/>
</dbReference>
<evidence type="ECO:0000313" key="1">
    <source>
        <dbReference type="EMBL" id="KAK2950694.1"/>
    </source>
</evidence>